<organism evidence="1 2">
    <name type="scientific">Leucogyrophana mollusca</name>
    <dbReference type="NCBI Taxonomy" id="85980"/>
    <lineage>
        <taxon>Eukaryota</taxon>
        <taxon>Fungi</taxon>
        <taxon>Dikarya</taxon>
        <taxon>Basidiomycota</taxon>
        <taxon>Agaricomycotina</taxon>
        <taxon>Agaricomycetes</taxon>
        <taxon>Agaricomycetidae</taxon>
        <taxon>Boletales</taxon>
        <taxon>Boletales incertae sedis</taxon>
        <taxon>Leucogyrophana</taxon>
    </lineage>
</organism>
<protein>
    <submittedName>
        <fullName evidence="1">Uncharacterized protein</fullName>
    </submittedName>
</protein>
<evidence type="ECO:0000313" key="2">
    <source>
        <dbReference type="Proteomes" id="UP000790709"/>
    </source>
</evidence>
<keyword evidence="2" id="KW-1185">Reference proteome</keyword>
<gene>
    <name evidence="1" type="ORF">BV22DRAFT_1032812</name>
</gene>
<reference evidence="1" key="1">
    <citation type="journal article" date="2021" name="New Phytol.">
        <title>Evolutionary innovations through gain and loss of genes in the ectomycorrhizal Boletales.</title>
        <authorList>
            <person name="Wu G."/>
            <person name="Miyauchi S."/>
            <person name="Morin E."/>
            <person name="Kuo A."/>
            <person name="Drula E."/>
            <person name="Varga T."/>
            <person name="Kohler A."/>
            <person name="Feng B."/>
            <person name="Cao Y."/>
            <person name="Lipzen A."/>
            <person name="Daum C."/>
            <person name="Hundley H."/>
            <person name="Pangilinan J."/>
            <person name="Johnson J."/>
            <person name="Barry K."/>
            <person name="LaButti K."/>
            <person name="Ng V."/>
            <person name="Ahrendt S."/>
            <person name="Min B."/>
            <person name="Choi I.G."/>
            <person name="Park H."/>
            <person name="Plett J.M."/>
            <person name="Magnuson J."/>
            <person name="Spatafora J.W."/>
            <person name="Nagy L.G."/>
            <person name="Henrissat B."/>
            <person name="Grigoriev I.V."/>
            <person name="Yang Z.L."/>
            <person name="Xu J."/>
            <person name="Martin F.M."/>
        </authorList>
    </citation>
    <scope>NUCLEOTIDE SEQUENCE</scope>
    <source>
        <strain evidence="1">KUC20120723A-06</strain>
    </source>
</reference>
<comment type="caution">
    <text evidence="1">The sequence shown here is derived from an EMBL/GenBank/DDBJ whole genome shotgun (WGS) entry which is preliminary data.</text>
</comment>
<evidence type="ECO:0000313" key="1">
    <source>
        <dbReference type="EMBL" id="KAH7926550.1"/>
    </source>
</evidence>
<name>A0ACB8BKY6_9AGAM</name>
<dbReference type="Proteomes" id="UP000790709">
    <property type="component" value="Unassembled WGS sequence"/>
</dbReference>
<sequence length="148" mass="16880">MEYQQGSRTPCTGRNADIQHRRPIKSAKRTTEVVYCPSALYEGCVRCRYRHANNEHKRPMAYTPQVSVMLTSDSLTSASIPRSLNMFHVSRAAEMHGFPYNALPLSARERTPHLPISIYAYLLKYLTMFSMSPGNAPRLHRAAHGQDW</sequence>
<accession>A0ACB8BKY6</accession>
<dbReference type="EMBL" id="MU266381">
    <property type="protein sequence ID" value="KAH7926550.1"/>
    <property type="molecule type" value="Genomic_DNA"/>
</dbReference>
<proteinExistence type="predicted"/>